<dbReference type="InterPro" id="IPR020843">
    <property type="entry name" value="ER"/>
</dbReference>
<dbReference type="InterPro" id="IPR011032">
    <property type="entry name" value="GroES-like_sf"/>
</dbReference>
<comment type="caution">
    <text evidence="4">The sequence shown here is derived from an EMBL/GenBank/DDBJ whole genome shotgun (WGS) entry which is preliminary data.</text>
</comment>
<comment type="similarity">
    <text evidence="1">Belongs to the zinc-containing alcohol dehydrogenase family.</text>
</comment>
<accession>A0A218Z623</accession>
<dbReference type="Proteomes" id="UP000242519">
    <property type="component" value="Unassembled WGS sequence"/>
</dbReference>
<dbReference type="AlphaFoldDB" id="A0A218Z623"/>
<protein>
    <recommendedName>
        <fullName evidence="3">Enoyl reductase (ER) domain-containing protein</fullName>
    </recommendedName>
</protein>
<dbReference type="PANTHER" id="PTHR45348:SF2">
    <property type="entry name" value="ZINC-TYPE ALCOHOL DEHYDROGENASE-LIKE PROTEIN C2E1P3.01"/>
    <property type="match status" value="1"/>
</dbReference>
<organism evidence="4 5">
    <name type="scientific">Diplocarpon coronariae</name>
    <dbReference type="NCBI Taxonomy" id="2795749"/>
    <lineage>
        <taxon>Eukaryota</taxon>
        <taxon>Fungi</taxon>
        <taxon>Dikarya</taxon>
        <taxon>Ascomycota</taxon>
        <taxon>Pezizomycotina</taxon>
        <taxon>Leotiomycetes</taxon>
        <taxon>Helotiales</taxon>
        <taxon>Drepanopezizaceae</taxon>
        <taxon>Diplocarpon</taxon>
    </lineage>
</organism>
<dbReference type="SMART" id="SM00829">
    <property type="entry name" value="PKS_ER"/>
    <property type="match status" value="1"/>
</dbReference>
<dbReference type="InterPro" id="IPR013149">
    <property type="entry name" value="ADH-like_C"/>
</dbReference>
<dbReference type="SUPFAM" id="SSF51735">
    <property type="entry name" value="NAD(P)-binding Rossmann-fold domains"/>
    <property type="match status" value="1"/>
</dbReference>
<evidence type="ECO:0000256" key="2">
    <source>
        <dbReference type="ARBA" id="ARBA00023002"/>
    </source>
</evidence>
<evidence type="ECO:0000313" key="4">
    <source>
        <dbReference type="EMBL" id="OWP03531.1"/>
    </source>
</evidence>
<dbReference type="InParanoid" id="A0A218Z623"/>
<dbReference type="GO" id="GO:0016651">
    <property type="term" value="F:oxidoreductase activity, acting on NAD(P)H"/>
    <property type="evidence" value="ECO:0007669"/>
    <property type="project" value="InterPro"/>
</dbReference>
<evidence type="ECO:0000256" key="1">
    <source>
        <dbReference type="ARBA" id="ARBA00008072"/>
    </source>
</evidence>
<dbReference type="Gene3D" id="3.40.50.720">
    <property type="entry name" value="NAD(P)-binding Rossmann-like Domain"/>
    <property type="match status" value="1"/>
</dbReference>
<evidence type="ECO:0000259" key="3">
    <source>
        <dbReference type="SMART" id="SM00829"/>
    </source>
</evidence>
<dbReference type="Pfam" id="PF08240">
    <property type="entry name" value="ADH_N"/>
    <property type="match status" value="1"/>
</dbReference>
<dbReference type="SUPFAM" id="SSF50129">
    <property type="entry name" value="GroES-like"/>
    <property type="match status" value="1"/>
</dbReference>
<sequence>MSTEQNVAAIIEALGARLKIVNRPIPIPGPRELVVRNRAIAANPADWKLQDYGSPVGLGNYPLVLGSDSCGIVASVGASVTKFKVGDRDHGAWQTYTVLRDIAAMKIPDSMSFEEGAVFPMAISTAGVALFVNLGIPRPSEPITLQASGFLVWGAASSVGTASVQLAKNLGFKVFATASPVHHEYLQSLGASEVFDYHDEFVVDKLVASSKEAGTSINFGFDTVGQGTSARQSAEILCSSGGRGGKLALVLPWAEDEAKPEGIEVSMVIAARTGMDMEGMGEWLFNDYLENALMQGSIVPAPKSEVFTGGIAVTQSVFDKLKAGVSGKKLVVKVDG</sequence>
<dbReference type="OrthoDB" id="10257049at2759"/>
<keyword evidence="2" id="KW-0560">Oxidoreductase</keyword>
<dbReference type="InterPro" id="IPR013154">
    <property type="entry name" value="ADH-like_N"/>
</dbReference>
<dbReference type="PANTHER" id="PTHR45348">
    <property type="entry name" value="HYPOTHETICAL OXIDOREDUCTASE (EUROFUNG)"/>
    <property type="match status" value="1"/>
</dbReference>
<dbReference type="FunCoup" id="A0A218Z623">
    <property type="interactions" value="196"/>
</dbReference>
<name>A0A218Z623_9HELO</name>
<dbReference type="InterPro" id="IPR036291">
    <property type="entry name" value="NAD(P)-bd_dom_sf"/>
</dbReference>
<feature type="domain" description="Enoyl reductase (ER)" evidence="3">
    <location>
        <begin position="15"/>
        <end position="331"/>
    </location>
</feature>
<dbReference type="CDD" id="cd08249">
    <property type="entry name" value="enoyl_reductase_like"/>
    <property type="match status" value="1"/>
</dbReference>
<dbReference type="STRING" id="503106.A0A218Z623"/>
<evidence type="ECO:0000313" key="5">
    <source>
        <dbReference type="Proteomes" id="UP000242519"/>
    </source>
</evidence>
<dbReference type="Pfam" id="PF00107">
    <property type="entry name" value="ADH_zinc_N"/>
    <property type="match status" value="1"/>
</dbReference>
<keyword evidence="5" id="KW-1185">Reference proteome</keyword>
<gene>
    <name evidence="4" type="ORF">B2J93_7549</name>
</gene>
<dbReference type="Gene3D" id="3.90.180.10">
    <property type="entry name" value="Medium-chain alcohol dehydrogenases, catalytic domain"/>
    <property type="match status" value="1"/>
</dbReference>
<dbReference type="InterPro" id="IPR047122">
    <property type="entry name" value="Trans-enoyl_RdTase-like"/>
</dbReference>
<proteinExistence type="inferred from homology"/>
<dbReference type="EMBL" id="MZNU01000176">
    <property type="protein sequence ID" value="OWP03531.1"/>
    <property type="molecule type" value="Genomic_DNA"/>
</dbReference>
<reference evidence="4 5" key="1">
    <citation type="submission" date="2017-04" db="EMBL/GenBank/DDBJ databases">
        <title>Draft genome sequence of Marssonina coronaria NL1: causal agent of apple blotch.</title>
        <authorList>
            <person name="Cheng Q."/>
        </authorList>
    </citation>
    <scope>NUCLEOTIDE SEQUENCE [LARGE SCALE GENOMIC DNA]</scope>
    <source>
        <strain evidence="4 5">NL1</strain>
    </source>
</reference>